<dbReference type="InterPro" id="IPR036236">
    <property type="entry name" value="Znf_C2H2_sf"/>
</dbReference>
<dbReference type="EMBL" id="CP093344">
    <property type="protein sequence ID" value="WOG88462.1"/>
    <property type="molecule type" value="Genomic_DNA"/>
</dbReference>
<proteinExistence type="predicted"/>
<evidence type="ECO:0000259" key="3">
    <source>
        <dbReference type="PROSITE" id="PS50157"/>
    </source>
</evidence>
<evidence type="ECO:0000313" key="6">
    <source>
        <dbReference type="Proteomes" id="UP000077755"/>
    </source>
</evidence>
<reference evidence="5" key="2">
    <citation type="submission" date="2022-03" db="EMBL/GenBank/DDBJ databases">
        <title>Draft title - Genomic analysis of global carrot germplasm unveils the trajectory of domestication and the origin of high carotenoid orange carrot.</title>
        <authorList>
            <person name="Iorizzo M."/>
            <person name="Ellison S."/>
            <person name="Senalik D."/>
            <person name="Macko-Podgorni A."/>
            <person name="Grzebelus D."/>
            <person name="Bostan H."/>
            <person name="Rolling W."/>
            <person name="Curaba J."/>
            <person name="Simon P."/>
        </authorList>
    </citation>
    <scope>NUCLEOTIDE SEQUENCE</scope>
    <source>
        <tissue evidence="5">Leaf</tissue>
    </source>
</reference>
<dbReference type="Gramene" id="KZN05996">
    <property type="protein sequence ID" value="KZN05996"/>
    <property type="gene ID" value="DCAR_006833"/>
</dbReference>
<dbReference type="PANTHER" id="PTHR46326">
    <property type="entry name" value="ZINC FINGER PROTEIN ZAT1-RELATED"/>
    <property type="match status" value="1"/>
</dbReference>
<feature type="compositionally biased region" description="Basic and acidic residues" evidence="2">
    <location>
        <begin position="40"/>
        <end position="52"/>
    </location>
</feature>
<dbReference type="PANTHER" id="PTHR46326:SF2">
    <property type="entry name" value="ZINC FINGER PROTEIN ZAT1-RELATED"/>
    <property type="match status" value="1"/>
</dbReference>
<name>A0A166E2A6_DAUCS</name>
<dbReference type="KEGG" id="dcr:108208090"/>
<organism evidence="4">
    <name type="scientific">Daucus carota subsp. sativus</name>
    <name type="common">Carrot</name>
    <dbReference type="NCBI Taxonomy" id="79200"/>
    <lineage>
        <taxon>Eukaryota</taxon>
        <taxon>Viridiplantae</taxon>
        <taxon>Streptophyta</taxon>
        <taxon>Embryophyta</taxon>
        <taxon>Tracheophyta</taxon>
        <taxon>Spermatophyta</taxon>
        <taxon>Magnoliopsida</taxon>
        <taxon>eudicotyledons</taxon>
        <taxon>Gunneridae</taxon>
        <taxon>Pentapetalae</taxon>
        <taxon>asterids</taxon>
        <taxon>campanulids</taxon>
        <taxon>Apiales</taxon>
        <taxon>Apiaceae</taxon>
        <taxon>Apioideae</taxon>
        <taxon>Scandiceae</taxon>
        <taxon>Daucinae</taxon>
        <taxon>Daucus</taxon>
        <taxon>Daucus sect. Daucus</taxon>
    </lineage>
</organism>
<keyword evidence="1" id="KW-0863">Zinc-finger</keyword>
<feature type="domain" description="C2H2-type" evidence="3">
    <location>
        <begin position="187"/>
        <end position="209"/>
    </location>
</feature>
<dbReference type="GO" id="GO:0008270">
    <property type="term" value="F:zinc ion binding"/>
    <property type="evidence" value="ECO:0007669"/>
    <property type="project" value="UniProtKB-KW"/>
</dbReference>
<dbReference type="SUPFAM" id="SSF57667">
    <property type="entry name" value="beta-beta-alpha zinc fingers"/>
    <property type="match status" value="1"/>
</dbReference>
<feature type="compositionally biased region" description="Low complexity" evidence="2">
    <location>
        <begin position="213"/>
        <end position="227"/>
    </location>
</feature>
<feature type="compositionally biased region" description="Basic and acidic residues" evidence="2">
    <location>
        <begin position="230"/>
        <end position="239"/>
    </location>
</feature>
<gene>
    <name evidence="4" type="ORF">DCAR_006833</name>
    <name evidence="5" type="ORF">DCAR_0207697</name>
</gene>
<dbReference type="OrthoDB" id="9411774at2759"/>
<dbReference type="PROSITE" id="PS00028">
    <property type="entry name" value="ZINC_FINGER_C2H2_1"/>
    <property type="match status" value="3"/>
</dbReference>
<dbReference type="STRING" id="79200.A0A166E2A6"/>
<sequence length="272" mass="30740">MERQLHQCQLCTRSFINGKALGGHMRSHLFPLPLPPKDPQPQDRESETESRNPTRKRSIRTRRTIKVVELESISKKPSSTESGPELEVVSSVCDDTTSDCFEDEEDVASCLMMMARDKWRFNSVSQTRERYQCESCSKVFGSFQALGGHRTSHKKVKKRLDDGEKSLEEKPRKKMIGNKNVVKKLMHECPVCFKVFGSGQALGGHKRSHFLGSSSTSASTTSSTSPTKHPLLDDEEHGKNENENFRFSFIDLNLPAPMEFEDSSPLEPLHLV</sequence>
<dbReference type="OMA" id="PYCFKVF"/>
<dbReference type="EMBL" id="LNRQ01000002">
    <property type="protein sequence ID" value="KZN05996.1"/>
    <property type="molecule type" value="Genomic_DNA"/>
</dbReference>
<dbReference type="AlphaFoldDB" id="A0A166E2A6"/>
<feature type="region of interest" description="Disordered" evidence="2">
    <location>
        <begin position="207"/>
        <end position="239"/>
    </location>
</feature>
<dbReference type="PROSITE" id="PS50157">
    <property type="entry name" value="ZINC_FINGER_C2H2_2"/>
    <property type="match status" value="3"/>
</dbReference>
<evidence type="ECO:0000256" key="2">
    <source>
        <dbReference type="SAM" id="MobiDB-lite"/>
    </source>
</evidence>
<dbReference type="InterPro" id="IPR044303">
    <property type="entry name" value="ZAT1/4/9"/>
</dbReference>
<feature type="region of interest" description="Disordered" evidence="2">
    <location>
        <begin position="27"/>
        <end position="60"/>
    </location>
</feature>
<dbReference type="SMART" id="SM00355">
    <property type="entry name" value="ZnF_C2H2"/>
    <property type="match status" value="3"/>
</dbReference>
<evidence type="ECO:0000256" key="1">
    <source>
        <dbReference type="PROSITE-ProRule" id="PRU00042"/>
    </source>
</evidence>
<keyword evidence="1" id="KW-0479">Metal-binding</keyword>
<reference evidence="4" key="1">
    <citation type="journal article" date="2016" name="Nat. Genet.">
        <title>A high-quality carrot genome assembly provides new insights into carotenoid accumulation and asterid genome evolution.</title>
        <authorList>
            <person name="Iorizzo M."/>
            <person name="Ellison S."/>
            <person name="Senalik D."/>
            <person name="Zeng P."/>
            <person name="Satapoomin P."/>
            <person name="Huang J."/>
            <person name="Bowman M."/>
            <person name="Iovene M."/>
            <person name="Sanseverino W."/>
            <person name="Cavagnaro P."/>
            <person name="Yildiz M."/>
            <person name="Macko-Podgorni A."/>
            <person name="Moranska E."/>
            <person name="Grzebelus E."/>
            <person name="Grzebelus D."/>
            <person name="Ashrafi H."/>
            <person name="Zheng Z."/>
            <person name="Cheng S."/>
            <person name="Spooner D."/>
            <person name="Van Deynze A."/>
            <person name="Simon P."/>
        </authorList>
    </citation>
    <scope>NUCLEOTIDE SEQUENCE [LARGE SCALE GENOMIC DNA]</scope>
    <source>
        <tissue evidence="4">Leaf</tissue>
    </source>
</reference>
<dbReference type="Gene3D" id="3.30.160.60">
    <property type="entry name" value="Classic Zinc Finger"/>
    <property type="match status" value="1"/>
</dbReference>
<accession>A0A166E2A6</accession>
<feature type="domain" description="C2H2-type" evidence="3">
    <location>
        <begin position="131"/>
        <end position="158"/>
    </location>
</feature>
<dbReference type="Proteomes" id="UP000077755">
    <property type="component" value="Chromosome 2"/>
</dbReference>
<evidence type="ECO:0000313" key="4">
    <source>
        <dbReference type="EMBL" id="KZN05996.1"/>
    </source>
</evidence>
<feature type="domain" description="C2H2-type" evidence="3">
    <location>
        <begin position="6"/>
        <end position="33"/>
    </location>
</feature>
<evidence type="ECO:0000313" key="5">
    <source>
        <dbReference type="EMBL" id="WOG88462.1"/>
    </source>
</evidence>
<keyword evidence="6" id="KW-1185">Reference proteome</keyword>
<protein>
    <recommendedName>
        <fullName evidence="3">C2H2-type domain-containing protein</fullName>
    </recommendedName>
</protein>
<dbReference type="InterPro" id="IPR013087">
    <property type="entry name" value="Znf_C2H2_type"/>
</dbReference>
<dbReference type="GO" id="GO:0006355">
    <property type="term" value="P:regulation of DNA-templated transcription"/>
    <property type="evidence" value="ECO:0007669"/>
    <property type="project" value="InterPro"/>
</dbReference>
<keyword evidence="1" id="KW-0862">Zinc</keyword>
<dbReference type="Pfam" id="PF13912">
    <property type="entry name" value="zf-C2H2_6"/>
    <property type="match status" value="3"/>
</dbReference>